<reference evidence="1 2" key="1">
    <citation type="submission" date="2020-10" db="EMBL/GenBank/DDBJ databases">
        <title>Campylobacter and Helicobacter PacBio genomes.</title>
        <authorList>
            <person name="Lane C."/>
        </authorList>
    </citation>
    <scope>NUCLEOTIDE SEQUENCE [LARGE SCALE GENOMIC DNA]</scope>
    <source>
        <strain evidence="1 2">2016D-0077</strain>
    </source>
</reference>
<keyword evidence="2" id="KW-1185">Reference proteome</keyword>
<accession>A0A7M1LFE6</accession>
<gene>
    <name evidence="1" type="ORF">IMC76_00270</name>
</gene>
<dbReference type="Proteomes" id="UP000594749">
    <property type="component" value="Chromosome"/>
</dbReference>
<organism evidence="1 2">
    <name type="scientific">Campylobacter corcagiensis</name>
    <dbReference type="NCBI Taxonomy" id="1448857"/>
    <lineage>
        <taxon>Bacteria</taxon>
        <taxon>Pseudomonadati</taxon>
        <taxon>Campylobacterota</taxon>
        <taxon>Epsilonproteobacteria</taxon>
        <taxon>Campylobacterales</taxon>
        <taxon>Campylobacteraceae</taxon>
        <taxon>Campylobacter</taxon>
    </lineage>
</organism>
<evidence type="ECO:0000313" key="1">
    <source>
        <dbReference type="EMBL" id="QOQ87299.1"/>
    </source>
</evidence>
<protein>
    <submittedName>
        <fullName evidence="1">Uncharacterized protein</fullName>
    </submittedName>
</protein>
<dbReference type="AlphaFoldDB" id="A0A7M1LFE6"/>
<proteinExistence type="predicted"/>
<dbReference type="RefSeq" id="WP_161632390.1">
    <property type="nucleotide sequence ID" value="NZ_CP053842.1"/>
</dbReference>
<evidence type="ECO:0000313" key="2">
    <source>
        <dbReference type="Proteomes" id="UP000594749"/>
    </source>
</evidence>
<dbReference type="EMBL" id="CP063078">
    <property type="protein sequence ID" value="QOQ87299.1"/>
    <property type="molecule type" value="Genomic_DNA"/>
</dbReference>
<sequence length="53" mass="6293">MLCKKRFANFVKIKETSNIALITKISSINKFLKQIRNLMMKECKEINKFSVNR</sequence>
<name>A0A7M1LFE6_9BACT</name>